<dbReference type="AlphaFoldDB" id="A0AAV1IDZ5"/>
<dbReference type="SUPFAM" id="SSF53098">
    <property type="entry name" value="Ribonuclease H-like"/>
    <property type="match status" value="1"/>
</dbReference>
<accession>A0AAV1IDZ5</accession>
<gene>
    <name evidence="4" type="ORF">CVIRNUC_008708</name>
</gene>
<dbReference type="InterPro" id="IPR051132">
    <property type="entry name" value="3-5_Exonuclease_domain"/>
</dbReference>
<evidence type="ECO:0000313" key="4">
    <source>
        <dbReference type="EMBL" id="CAK0785498.1"/>
    </source>
</evidence>
<dbReference type="Pfam" id="PF01612">
    <property type="entry name" value="DNA_pol_A_exo1"/>
    <property type="match status" value="1"/>
</dbReference>
<organism evidence="4 5">
    <name type="scientific">Coccomyxa viridis</name>
    <dbReference type="NCBI Taxonomy" id="1274662"/>
    <lineage>
        <taxon>Eukaryota</taxon>
        <taxon>Viridiplantae</taxon>
        <taxon>Chlorophyta</taxon>
        <taxon>core chlorophytes</taxon>
        <taxon>Trebouxiophyceae</taxon>
        <taxon>Trebouxiophyceae incertae sedis</taxon>
        <taxon>Coccomyxaceae</taxon>
        <taxon>Coccomyxa</taxon>
    </lineage>
</organism>
<dbReference type="GO" id="GO:0005737">
    <property type="term" value="C:cytoplasm"/>
    <property type="evidence" value="ECO:0007669"/>
    <property type="project" value="TreeGrafter"/>
</dbReference>
<evidence type="ECO:0000256" key="2">
    <source>
        <dbReference type="ARBA" id="ARBA00022801"/>
    </source>
</evidence>
<dbReference type="GO" id="GO:0005634">
    <property type="term" value="C:nucleus"/>
    <property type="evidence" value="ECO:0007669"/>
    <property type="project" value="TreeGrafter"/>
</dbReference>
<dbReference type="InterPro" id="IPR012337">
    <property type="entry name" value="RNaseH-like_sf"/>
</dbReference>
<feature type="domain" description="3'-5' exonuclease" evidence="3">
    <location>
        <begin position="43"/>
        <end position="221"/>
    </location>
</feature>
<dbReference type="PANTHER" id="PTHR13620">
    <property type="entry name" value="3-5 EXONUCLEASE"/>
    <property type="match status" value="1"/>
</dbReference>
<dbReference type="InterPro" id="IPR036397">
    <property type="entry name" value="RNaseH_sf"/>
</dbReference>
<evidence type="ECO:0000259" key="3">
    <source>
        <dbReference type="SMART" id="SM00474"/>
    </source>
</evidence>
<reference evidence="4 5" key="1">
    <citation type="submission" date="2023-10" db="EMBL/GenBank/DDBJ databases">
        <authorList>
            <person name="Maclean D."/>
            <person name="Macfadyen A."/>
        </authorList>
    </citation>
    <scope>NUCLEOTIDE SEQUENCE [LARGE SCALE GENOMIC DNA]</scope>
</reference>
<keyword evidence="5" id="KW-1185">Reference proteome</keyword>
<protein>
    <recommendedName>
        <fullName evidence="3">3'-5' exonuclease domain-containing protein</fullName>
    </recommendedName>
</protein>
<comment type="caution">
    <text evidence="4">The sequence shown here is derived from an EMBL/GenBank/DDBJ whole genome shotgun (WGS) entry which is preliminary data.</text>
</comment>
<dbReference type="GO" id="GO:0008408">
    <property type="term" value="F:3'-5' exonuclease activity"/>
    <property type="evidence" value="ECO:0007669"/>
    <property type="project" value="InterPro"/>
</dbReference>
<proteinExistence type="predicted"/>
<dbReference type="PANTHER" id="PTHR13620:SF104">
    <property type="entry name" value="EXONUCLEASE 3'-5' DOMAIN-CONTAINING PROTEIN 2"/>
    <property type="match status" value="1"/>
</dbReference>
<dbReference type="SMART" id="SM00474">
    <property type="entry name" value="35EXOc"/>
    <property type="match status" value="1"/>
</dbReference>
<dbReference type="GO" id="GO:0006139">
    <property type="term" value="P:nucleobase-containing compound metabolic process"/>
    <property type="evidence" value="ECO:0007669"/>
    <property type="project" value="InterPro"/>
</dbReference>
<dbReference type="EMBL" id="CAUYUE010000012">
    <property type="protein sequence ID" value="CAK0785498.1"/>
    <property type="molecule type" value="Genomic_DNA"/>
</dbReference>
<dbReference type="InterPro" id="IPR002562">
    <property type="entry name" value="3'-5'_exonuclease_dom"/>
</dbReference>
<keyword evidence="1" id="KW-0540">Nuclease</keyword>
<dbReference type="Gene3D" id="3.30.420.10">
    <property type="entry name" value="Ribonuclease H-like superfamily/Ribonuclease H"/>
    <property type="match status" value="1"/>
</dbReference>
<evidence type="ECO:0000256" key="1">
    <source>
        <dbReference type="ARBA" id="ARBA00022722"/>
    </source>
</evidence>
<name>A0AAV1IDZ5_9CHLO</name>
<dbReference type="GO" id="GO:0003676">
    <property type="term" value="F:nucleic acid binding"/>
    <property type="evidence" value="ECO:0007669"/>
    <property type="project" value="InterPro"/>
</dbReference>
<sequence length="231" mass="25280">MAHQWVEAADYLANRCTNTDIEQSFMQPRDSSGAVILPGGFRVLVVARECDVADALTALRDSMTDRVIGIDLEWRPDQRRGFQNRVALMQLASSTCAVLIRTCCMDGLPPCLGAFLGDASIALVGFGWDTADEDKAQASFGIGRQDFGHFFDVQMIAASVTGQKHGLQHLSRMAGCRLPKPHRVTMSDWQHQTLSPAQIVYAALDALVTGQIFRCFRLLHADGNKEASLPG</sequence>
<keyword evidence="2" id="KW-0378">Hydrolase</keyword>
<evidence type="ECO:0000313" key="5">
    <source>
        <dbReference type="Proteomes" id="UP001314263"/>
    </source>
</evidence>
<dbReference type="CDD" id="cd06141">
    <property type="entry name" value="WRN_exo"/>
    <property type="match status" value="1"/>
</dbReference>
<dbReference type="Proteomes" id="UP001314263">
    <property type="component" value="Unassembled WGS sequence"/>
</dbReference>